<evidence type="ECO:0000256" key="2">
    <source>
        <dbReference type="SAM" id="SignalP"/>
    </source>
</evidence>
<evidence type="ECO:0000256" key="1">
    <source>
        <dbReference type="SAM" id="MobiDB-lite"/>
    </source>
</evidence>
<proteinExistence type="predicted"/>
<dbReference type="Pfam" id="PF06518">
    <property type="entry name" value="DUF1104"/>
    <property type="match status" value="1"/>
</dbReference>
<feature type="region of interest" description="Disordered" evidence="1">
    <location>
        <begin position="49"/>
        <end position="75"/>
    </location>
</feature>
<dbReference type="Gene3D" id="1.20.120.1430">
    <property type="entry name" value="HP0721 helical bundle"/>
    <property type="match status" value="1"/>
</dbReference>
<dbReference type="InterPro" id="IPR009488">
    <property type="entry name" value="DUF1104"/>
</dbReference>
<feature type="compositionally biased region" description="Basic and acidic residues" evidence="1">
    <location>
        <begin position="62"/>
        <end position="75"/>
    </location>
</feature>
<reference evidence="4" key="1">
    <citation type="submission" date="2016-08" db="EMBL/GenBank/DDBJ databases">
        <title>Complete genome sequence of the organohalide-respiring Epsilonproteobacterium Sulfurospirillum halorespirans.</title>
        <authorList>
            <person name="Goris T."/>
            <person name="Zimmermann J."/>
            <person name="Schenz B."/>
            <person name="Lemos M."/>
            <person name="Hackermueller J."/>
            <person name="Diekert G."/>
        </authorList>
    </citation>
    <scope>NUCLEOTIDE SEQUENCE [LARGE SCALE GENOMIC DNA]</scope>
    <source>
        <strain>DSM 13726</strain>
        <strain evidence="4">PCE-M2</strain>
    </source>
</reference>
<feature type="chain" id="PRO_5009099358" evidence="2">
    <location>
        <begin position="18"/>
        <end position="75"/>
    </location>
</feature>
<keyword evidence="2" id="KW-0732">Signal</keyword>
<keyword evidence="4" id="KW-1185">Reference proteome</keyword>
<name>A0A1D7TG22_9BACT</name>
<dbReference type="STRING" id="1193502.SHALO_0144"/>
<sequence length="75" mass="9011">MKKILFLVLCTLSLLFAKTDFSEMSTEELVALMGYVDKTKEERFYEELERRTQQMSEAQKALYEEDKRRRDHAQN</sequence>
<dbReference type="Proteomes" id="UP000094609">
    <property type="component" value="Chromosome"/>
</dbReference>
<organism evidence="3 4">
    <name type="scientific">Sulfurospirillum halorespirans DSM 13726</name>
    <dbReference type="NCBI Taxonomy" id="1193502"/>
    <lineage>
        <taxon>Bacteria</taxon>
        <taxon>Pseudomonadati</taxon>
        <taxon>Campylobacterota</taxon>
        <taxon>Epsilonproteobacteria</taxon>
        <taxon>Campylobacterales</taxon>
        <taxon>Sulfurospirillaceae</taxon>
        <taxon>Sulfurospirillum</taxon>
    </lineage>
</organism>
<dbReference type="InterPro" id="IPR038310">
    <property type="entry name" value="DUF1104_sf"/>
</dbReference>
<gene>
    <name evidence="3" type="ORF">SHALO_0144</name>
</gene>
<feature type="signal peptide" evidence="2">
    <location>
        <begin position="1"/>
        <end position="17"/>
    </location>
</feature>
<dbReference type="EMBL" id="CP017111">
    <property type="protein sequence ID" value="AOO63941.1"/>
    <property type="molecule type" value="Genomic_DNA"/>
</dbReference>
<dbReference type="KEGG" id="shal:SHALO_0144"/>
<accession>A0A1D7TG22</accession>
<dbReference type="PATRIC" id="fig|1193502.14.peg.147"/>
<evidence type="ECO:0000313" key="4">
    <source>
        <dbReference type="Proteomes" id="UP000094609"/>
    </source>
</evidence>
<dbReference type="RefSeq" id="WP_069476938.1">
    <property type="nucleotide sequence ID" value="NZ_CP017111.1"/>
</dbReference>
<dbReference type="AlphaFoldDB" id="A0A1D7TG22"/>
<evidence type="ECO:0000313" key="3">
    <source>
        <dbReference type="EMBL" id="AOO63941.1"/>
    </source>
</evidence>
<protein>
    <submittedName>
        <fullName evidence="3">Putative periplasmic binding protein</fullName>
    </submittedName>
</protein>